<dbReference type="AlphaFoldDB" id="A0ABD0LPF8"/>
<evidence type="ECO:0000313" key="3">
    <source>
        <dbReference type="Proteomes" id="UP001519460"/>
    </source>
</evidence>
<evidence type="ECO:0000256" key="1">
    <source>
        <dbReference type="SAM" id="MobiDB-lite"/>
    </source>
</evidence>
<dbReference type="Proteomes" id="UP001519460">
    <property type="component" value="Unassembled WGS sequence"/>
</dbReference>
<organism evidence="2 3">
    <name type="scientific">Batillaria attramentaria</name>
    <dbReference type="NCBI Taxonomy" id="370345"/>
    <lineage>
        <taxon>Eukaryota</taxon>
        <taxon>Metazoa</taxon>
        <taxon>Spiralia</taxon>
        <taxon>Lophotrochozoa</taxon>
        <taxon>Mollusca</taxon>
        <taxon>Gastropoda</taxon>
        <taxon>Caenogastropoda</taxon>
        <taxon>Sorbeoconcha</taxon>
        <taxon>Cerithioidea</taxon>
        <taxon>Batillariidae</taxon>
        <taxon>Batillaria</taxon>
    </lineage>
</organism>
<sequence>RVPRVTEQQTPHNSHHTHKRANPSTKKQYDSTTGRFNFKFNPEQTIYDGKHPKPDVSPIFFQRRPILSIRALPTGHRQFTTLTTSPSITETGVLGARNECEVTVLRLDTLLTLVDPARAGDSAFTGWARLSDKSCFACSVTVAVFSVPS</sequence>
<comment type="caution">
    <text evidence="2">The sequence shown here is derived from an EMBL/GenBank/DDBJ whole genome shotgun (WGS) entry which is preliminary data.</text>
</comment>
<feature type="non-terminal residue" evidence="2">
    <location>
        <position position="1"/>
    </location>
</feature>
<proteinExistence type="predicted"/>
<name>A0ABD0LPF8_9CAEN</name>
<dbReference type="EMBL" id="JACVVK020000033">
    <property type="protein sequence ID" value="KAK7501217.1"/>
    <property type="molecule type" value="Genomic_DNA"/>
</dbReference>
<keyword evidence="3" id="KW-1185">Reference proteome</keyword>
<accession>A0ABD0LPF8</accession>
<reference evidence="2 3" key="1">
    <citation type="journal article" date="2023" name="Sci. Data">
        <title>Genome assembly of the Korean intertidal mud-creeper Batillaria attramentaria.</title>
        <authorList>
            <person name="Patra A.K."/>
            <person name="Ho P.T."/>
            <person name="Jun S."/>
            <person name="Lee S.J."/>
            <person name="Kim Y."/>
            <person name="Won Y.J."/>
        </authorList>
    </citation>
    <scope>NUCLEOTIDE SEQUENCE [LARGE SCALE GENOMIC DNA]</scope>
    <source>
        <strain evidence="2">Wonlab-2016</strain>
    </source>
</reference>
<protein>
    <submittedName>
        <fullName evidence="2">Uncharacterized protein</fullName>
    </submittedName>
</protein>
<evidence type="ECO:0000313" key="2">
    <source>
        <dbReference type="EMBL" id="KAK7501217.1"/>
    </source>
</evidence>
<feature type="compositionally biased region" description="Polar residues" evidence="1">
    <location>
        <begin position="1"/>
        <end position="12"/>
    </location>
</feature>
<feature type="compositionally biased region" description="Polar residues" evidence="1">
    <location>
        <begin position="22"/>
        <end position="34"/>
    </location>
</feature>
<feature type="region of interest" description="Disordered" evidence="1">
    <location>
        <begin position="1"/>
        <end position="34"/>
    </location>
</feature>
<gene>
    <name evidence="2" type="ORF">BaRGS_00007702</name>
</gene>